<dbReference type="InterPro" id="IPR015760">
    <property type="entry name" value="TIF_IF2"/>
</dbReference>
<reference evidence="5" key="1">
    <citation type="journal article" date="2011" name="Nature">
        <title>Genome sequence and analysis of the tuber crop potato.</title>
        <authorList>
            <consortium name="The Potato Genome Sequencing Consortium"/>
        </authorList>
    </citation>
    <scope>NUCLEOTIDE SEQUENCE [LARGE SCALE GENOMIC DNA]</scope>
    <source>
        <strain evidence="5">cv. DM1-3 516 R44</strain>
    </source>
</reference>
<dbReference type="InParanoid" id="M1ATG2"/>
<keyword evidence="5" id="KW-1185">Reference proteome</keyword>
<dbReference type="InterPro" id="IPR036925">
    <property type="entry name" value="TIF_IF2_dom3_sf"/>
</dbReference>
<reference evidence="4" key="2">
    <citation type="submission" date="2015-06" db="UniProtKB">
        <authorList>
            <consortium name="EnsemblPlants"/>
        </authorList>
    </citation>
    <scope>IDENTIFICATION</scope>
    <source>
        <strain evidence="4">DM1-3 516 R44</strain>
    </source>
</reference>
<dbReference type="Gramene" id="PGSC0003DMT400029834">
    <property type="protein sequence ID" value="PGSC0003DMT400029834"/>
    <property type="gene ID" value="PGSC0003DMG400011465"/>
</dbReference>
<keyword evidence="1" id="KW-0547">Nucleotide-binding</keyword>
<evidence type="ECO:0000256" key="2">
    <source>
        <dbReference type="ARBA" id="ARBA00023134"/>
    </source>
</evidence>
<keyword evidence="2" id="KW-0342">GTP-binding</keyword>
<dbReference type="HOGENOM" id="CLU_2872020_0_0_1"/>
<evidence type="ECO:0000313" key="5">
    <source>
        <dbReference type="Proteomes" id="UP000011115"/>
    </source>
</evidence>
<feature type="domain" description="Translation initiation factor IF- 2" evidence="3">
    <location>
        <begin position="7"/>
        <end position="64"/>
    </location>
</feature>
<evidence type="ECO:0000313" key="4">
    <source>
        <dbReference type="EnsemblPlants" id="PGSC0003DMT400029834"/>
    </source>
</evidence>
<evidence type="ECO:0000259" key="3">
    <source>
        <dbReference type="Pfam" id="PF11987"/>
    </source>
</evidence>
<dbReference type="InterPro" id="IPR023115">
    <property type="entry name" value="TIF_IF2_dom3"/>
</dbReference>
<proteinExistence type="predicted"/>
<dbReference type="SUPFAM" id="SSF52156">
    <property type="entry name" value="Initiation factor IF2/eIF5b, domain 3"/>
    <property type="match status" value="1"/>
</dbReference>
<dbReference type="GO" id="GO:0005525">
    <property type="term" value="F:GTP binding"/>
    <property type="evidence" value="ECO:0007669"/>
    <property type="project" value="UniProtKB-KW"/>
</dbReference>
<dbReference type="PaxDb" id="4113-PGSC0003DMT400029834"/>
<accession>M1ATG2</accession>
<evidence type="ECO:0000256" key="1">
    <source>
        <dbReference type="ARBA" id="ARBA00022741"/>
    </source>
</evidence>
<sequence>MSVGFCIGPVHKKDVMKASVMLEKKKEYATILAFDVKVTQEAQELSDELGVKVFMADIIYHLFD</sequence>
<dbReference type="EnsemblPlants" id="PGSC0003DMT400029834">
    <property type="protein sequence ID" value="PGSC0003DMT400029834"/>
    <property type="gene ID" value="PGSC0003DMG400011465"/>
</dbReference>
<organism evidence="4 5">
    <name type="scientific">Solanum tuberosum</name>
    <name type="common">Potato</name>
    <dbReference type="NCBI Taxonomy" id="4113"/>
    <lineage>
        <taxon>Eukaryota</taxon>
        <taxon>Viridiplantae</taxon>
        <taxon>Streptophyta</taxon>
        <taxon>Embryophyta</taxon>
        <taxon>Tracheophyta</taxon>
        <taxon>Spermatophyta</taxon>
        <taxon>Magnoliopsida</taxon>
        <taxon>eudicotyledons</taxon>
        <taxon>Gunneridae</taxon>
        <taxon>Pentapetalae</taxon>
        <taxon>asterids</taxon>
        <taxon>lamiids</taxon>
        <taxon>Solanales</taxon>
        <taxon>Solanaceae</taxon>
        <taxon>Solanoideae</taxon>
        <taxon>Solaneae</taxon>
        <taxon>Solanum</taxon>
    </lineage>
</organism>
<dbReference type="Proteomes" id="UP000011115">
    <property type="component" value="Unassembled WGS sequence"/>
</dbReference>
<dbReference type="AlphaFoldDB" id="M1ATG2"/>
<dbReference type="Gene3D" id="3.40.50.10050">
    <property type="entry name" value="Translation initiation factor IF- 2, domain 3"/>
    <property type="match status" value="1"/>
</dbReference>
<dbReference type="eggNOG" id="KOG1144">
    <property type="taxonomic scope" value="Eukaryota"/>
</dbReference>
<dbReference type="PANTHER" id="PTHR43381">
    <property type="entry name" value="TRANSLATION INITIATION FACTOR IF-2-RELATED"/>
    <property type="match status" value="1"/>
</dbReference>
<protein>
    <submittedName>
        <fullName evidence="4">Translation initiation factor if-2</fullName>
    </submittedName>
</protein>
<name>M1ATG2_SOLTU</name>
<dbReference type="Pfam" id="PF11987">
    <property type="entry name" value="IF-2"/>
    <property type="match status" value="1"/>
</dbReference>
<dbReference type="STRING" id="4113.M1ATG2"/>
<dbReference type="PANTHER" id="PTHR43381:SF4">
    <property type="entry name" value="EUKARYOTIC TRANSLATION INITIATION FACTOR 5B"/>
    <property type="match status" value="1"/>
</dbReference>